<keyword evidence="5 6" id="KW-0067">ATP-binding</keyword>
<evidence type="ECO:0000256" key="6">
    <source>
        <dbReference type="PROSITE-ProRule" id="PRU10141"/>
    </source>
</evidence>
<dbReference type="GO" id="GO:0034501">
    <property type="term" value="P:protein localization to kinetochore"/>
    <property type="evidence" value="ECO:0007669"/>
    <property type="project" value="TreeGrafter"/>
</dbReference>
<dbReference type="GO" id="GO:0007094">
    <property type="term" value="P:mitotic spindle assembly checkpoint signaling"/>
    <property type="evidence" value="ECO:0007669"/>
    <property type="project" value="TreeGrafter"/>
</dbReference>
<evidence type="ECO:0000256" key="5">
    <source>
        <dbReference type="ARBA" id="ARBA00022840"/>
    </source>
</evidence>
<keyword evidence="3 6" id="KW-0547">Nucleotide-binding</keyword>
<dbReference type="GO" id="GO:0005634">
    <property type="term" value="C:nucleus"/>
    <property type="evidence" value="ECO:0007669"/>
    <property type="project" value="TreeGrafter"/>
</dbReference>
<dbReference type="GO" id="GO:0007059">
    <property type="term" value="P:chromosome segregation"/>
    <property type="evidence" value="ECO:0007669"/>
    <property type="project" value="TreeGrafter"/>
</dbReference>
<dbReference type="GO" id="GO:0005524">
    <property type="term" value="F:ATP binding"/>
    <property type="evidence" value="ECO:0007669"/>
    <property type="project" value="UniProtKB-UniRule"/>
</dbReference>
<dbReference type="PROSITE" id="PS00107">
    <property type="entry name" value="PROTEIN_KINASE_ATP"/>
    <property type="match status" value="1"/>
</dbReference>
<dbReference type="InterPro" id="IPR008271">
    <property type="entry name" value="Ser/Thr_kinase_AS"/>
</dbReference>
<evidence type="ECO:0000256" key="8">
    <source>
        <dbReference type="SAM" id="MobiDB-lite"/>
    </source>
</evidence>
<feature type="compositionally biased region" description="Polar residues" evidence="8">
    <location>
        <begin position="91"/>
        <end position="100"/>
    </location>
</feature>
<dbReference type="PROSITE" id="PS00108">
    <property type="entry name" value="PROTEIN_KINASE_ST"/>
    <property type="match status" value="1"/>
</dbReference>
<dbReference type="GO" id="GO:0004712">
    <property type="term" value="F:protein serine/threonine/tyrosine kinase activity"/>
    <property type="evidence" value="ECO:0007669"/>
    <property type="project" value="TreeGrafter"/>
</dbReference>
<feature type="region of interest" description="Disordered" evidence="8">
    <location>
        <begin position="91"/>
        <end position="141"/>
    </location>
</feature>
<dbReference type="InterPro" id="IPR017441">
    <property type="entry name" value="Protein_kinase_ATP_BS"/>
</dbReference>
<dbReference type="InterPro" id="IPR000719">
    <property type="entry name" value="Prot_kinase_dom"/>
</dbReference>
<evidence type="ECO:0000256" key="3">
    <source>
        <dbReference type="ARBA" id="ARBA00022741"/>
    </source>
</evidence>
<evidence type="ECO:0000313" key="11">
    <source>
        <dbReference type="Proteomes" id="UP000253551"/>
    </source>
</evidence>
<dbReference type="GO" id="GO:0004674">
    <property type="term" value="F:protein serine/threonine kinase activity"/>
    <property type="evidence" value="ECO:0007669"/>
    <property type="project" value="UniProtKB-KW"/>
</dbReference>
<proteinExistence type="inferred from homology"/>
<dbReference type="Proteomes" id="UP000253551">
    <property type="component" value="Unassembled WGS sequence"/>
</dbReference>
<organism evidence="10 11">
    <name type="scientific">Rhizopus stolonifer</name>
    <name type="common">Rhizopus nigricans</name>
    <dbReference type="NCBI Taxonomy" id="4846"/>
    <lineage>
        <taxon>Eukaryota</taxon>
        <taxon>Fungi</taxon>
        <taxon>Fungi incertae sedis</taxon>
        <taxon>Mucoromycota</taxon>
        <taxon>Mucoromycotina</taxon>
        <taxon>Mucoromycetes</taxon>
        <taxon>Mucorales</taxon>
        <taxon>Mucorineae</taxon>
        <taxon>Rhizopodaceae</taxon>
        <taxon>Rhizopus</taxon>
    </lineage>
</organism>
<keyword evidence="11" id="KW-1185">Reference proteome</keyword>
<dbReference type="GO" id="GO:0033316">
    <property type="term" value="P:meiotic spindle assembly checkpoint signaling"/>
    <property type="evidence" value="ECO:0007669"/>
    <property type="project" value="TreeGrafter"/>
</dbReference>
<dbReference type="Pfam" id="PF00069">
    <property type="entry name" value="Pkinase"/>
    <property type="match status" value="1"/>
</dbReference>
<dbReference type="Gene3D" id="1.10.510.10">
    <property type="entry name" value="Transferase(Phosphotransferase) domain 1"/>
    <property type="match status" value="1"/>
</dbReference>
<feature type="compositionally biased region" description="Polar residues" evidence="8">
    <location>
        <begin position="110"/>
        <end position="141"/>
    </location>
</feature>
<name>A0A367KJV3_RHIST</name>
<evidence type="ECO:0000256" key="7">
    <source>
        <dbReference type="RuleBase" id="RU000304"/>
    </source>
</evidence>
<evidence type="ECO:0000256" key="1">
    <source>
        <dbReference type="ARBA" id="ARBA00022527"/>
    </source>
</evidence>
<feature type="compositionally biased region" description="Polar residues" evidence="8">
    <location>
        <begin position="169"/>
        <end position="191"/>
    </location>
</feature>
<evidence type="ECO:0000313" key="10">
    <source>
        <dbReference type="EMBL" id="RCI02132.1"/>
    </source>
</evidence>
<comment type="similarity">
    <text evidence="7">Belongs to the protein kinase superfamily.</text>
</comment>
<reference evidence="10 11" key="1">
    <citation type="journal article" date="2018" name="G3 (Bethesda)">
        <title>Phylogenetic and Phylogenomic Definition of Rhizopus Species.</title>
        <authorList>
            <person name="Gryganskyi A.P."/>
            <person name="Golan J."/>
            <person name="Dolatabadi S."/>
            <person name="Mondo S."/>
            <person name="Robb S."/>
            <person name="Idnurm A."/>
            <person name="Muszewska A."/>
            <person name="Steczkiewicz K."/>
            <person name="Masonjones S."/>
            <person name="Liao H.L."/>
            <person name="Gajdeczka M.T."/>
            <person name="Anike F."/>
            <person name="Vuek A."/>
            <person name="Anishchenko I.M."/>
            <person name="Voigt K."/>
            <person name="de Hoog G.S."/>
            <person name="Smith M.E."/>
            <person name="Heitman J."/>
            <person name="Vilgalys R."/>
            <person name="Stajich J.E."/>
        </authorList>
    </citation>
    <scope>NUCLEOTIDE SEQUENCE [LARGE SCALE GENOMIC DNA]</scope>
    <source>
        <strain evidence="10 11">LSU 92-RS-03</strain>
    </source>
</reference>
<dbReference type="OrthoDB" id="20524at2759"/>
<dbReference type="PANTHER" id="PTHR22974">
    <property type="entry name" value="MIXED LINEAGE PROTEIN KINASE"/>
    <property type="match status" value="1"/>
</dbReference>
<evidence type="ECO:0000256" key="4">
    <source>
        <dbReference type="ARBA" id="ARBA00022777"/>
    </source>
</evidence>
<comment type="caution">
    <text evidence="10">The sequence shown here is derived from an EMBL/GenBank/DDBJ whole genome shotgun (WGS) entry which is preliminary data.</text>
</comment>
<dbReference type="SMART" id="SM00220">
    <property type="entry name" value="S_TKc"/>
    <property type="match status" value="1"/>
</dbReference>
<feature type="domain" description="Protein kinase" evidence="9">
    <location>
        <begin position="211"/>
        <end position="488"/>
    </location>
</feature>
<keyword evidence="4 10" id="KW-0418">Kinase</keyword>
<dbReference type="FunFam" id="3.30.200.20:FF:000131">
    <property type="entry name" value="Dual specificity protein kinase TTK"/>
    <property type="match status" value="1"/>
</dbReference>
<dbReference type="AlphaFoldDB" id="A0A367KJV3"/>
<dbReference type="InterPro" id="IPR011009">
    <property type="entry name" value="Kinase-like_dom_sf"/>
</dbReference>
<accession>A0A367KJV3</accession>
<evidence type="ECO:0000256" key="2">
    <source>
        <dbReference type="ARBA" id="ARBA00022679"/>
    </source>
</evidence>
<evidence type="ECO:0000259" key="9">
    <source>
        <dbReference type="PROSITE" id="PS50011"/>
    </source>
</evidence>
<dbReference type="Gene3D" id="3.30.200.20">
    <property type="entry name" value="Phosphorylase Kinase, domain 1"/>
    <property type="match status" value="1"/>
</dbReference>
<dbReference type="EMBL" id="PJQM01001517">
    <property type="protein sequence ID" value="RCI02132.1"/>
    <property type="molecule type" value="Genomic_DNA"/>
</dbReference>
<dbReference type="GO" id="GO:0000776">
    <property type="term" value="C:kinetochore"/>
    <property type="evidence" value="ECO:0007669"/>
    <property type="project" value="TreeGrafter"/>
</dbReference>
<feature type="region of interest" description="Disordered" evidence="8">
    <location>
        <begin position="160"/>
        <end position="191"/>
    </location>
</feature>
<dbReference type="STRING" id="4846.A0A367KJV3"/>
<gene>
    <name evidence="10" type="primary">MPS1_2</name>
    <name evidence="10" type="ORF">CU098_008994</name>
</gene>
<keyword evidence="2" id="KW-0808">Transferase</keyword>
<dbReference type="PANTHER" id="PTHR22974:SF21">
    <property type="entry name" value="DUAL SPECIFICITY PROTEIN KINASE TTK"/>
    <property type="match status" value="1"/>
</dbReference>
<keyword evidence="1 7" id="KW-0723">Serine/threonine-protein kinase</keyword>
<protein>
    <submittedName>
        <fullName evidence="10">Protein kinase</fullName>
    </submittedName>
</protein>
<dbReference type="PROSITE" id="PS50011">
    <property type="entry name" value="PROTEIN_KINASE_DOM"/>
    <property type="match status" value="1"/>
</dbReference>
<feature type="binding site" evidence="6">
    <location>
        <position position="240"/>
    </location>
    <ligand>
        <name>ATP</name>
        <dbReference type="ChEBI" id="CHEBI:30616"/>
    </ligand>
</feature>
<sequence length="493" mass="56222">MSDSFEFIKNLPNTYKNIDQTIEQLLEVEDNDEPFSNCLESNEDEMSESSHRSLKRPSLLETPQSLIFTGTEDNNPGRSIRRRVDYRSPISRTSFRSTGSPEEWMGSPFTRPTRNSPYNTGNSTHNTRNSVYSTGNSTQSTGTIERNIASLHISQYPLTQPHQERRAPHNQNSNYNASNSTRRLSNSLPSENSIPTVIRELEKISINEREYTIFKEIGKGSSGKVYQVISHTKGEIYALKVIEIKNPEDRKNTLNEIELLESLNKEKNIISLIDHYTTASTIYMVMEYGEIDLATLIRNHSTNEWDINFITYYWGQMLHAVRAIHTKNIVHSDLKPANFVLSKGRLKLIDFGIAKKHADDTANIHRDIQVGTINYMSPEALSGINEDINEAGKNVISLGAPSDVWSLGCILYQMVYGKTPFYHMTITQKVANIPNPSYQIRFPKQVVFGTDNVIMNIPKSLINVMSRCLDRRPDMRPSMFELQKNLLVNDTFN</sequence>
<dbReference type="SUPFAM" id="SSF56112">
    <property type="entry name" value="Protein kinase-like (PK-like)"/>
    <property type="match status" value="1"/>
</dbReference>